<reference evidence="1 2" key="1">
    <citation type="journal article" date="2018" name="Arch. Virol.">
        <title>Genome sequence of the novel virulent bacteriophage PMBT14 with lytic activity against Pseudomonas fluorescens DSM 50090(R).</title>
        <authorList>
            <person name="Koberg S."/>
            <person name="Gieschler S."/>
            <person name="Brinks E."/>
            <person name="Wenning M."/>
            <person name="Neve H."/>
            <person name="Franz C.M."/>
        </authorList>
    </citation>
    <scope>NUCLEOTIDE SEQUENCE [LARGE SCALE GENOMIC DNA]</scope>
</reference>
<accession>A0A2I6PI87</accession>
<dbReference type="EMBL" id="MG596800">
    <property type="protein sequence ID" value="AUM59770.1"/>
    <property type="molecule type" value="Genomic_DNA"/>
</dbReference>
<keyword evidence="2" id="KW-1185">Reference proteome</keyword>
<dbReference type="Proteomes" id="UP000240618">
    <property type="component" value="Segment"/>
</dbReference>
<dbReference type="KEGG" id="vg:55606472"/>
<dbReference type="RefSeq" id="YP_009836233.1">
    <property type="nucleotide sequence ID" value="NC_048687.1"/>
</dbReference>
<proteinExistence type="predicted"/>
<evidence type="ECO:0000313" key="2">
    <source>
        <dbReference type="Proteomes" id="UP000240618"/>
    </source>
</evidence>
<dbReference type="GeneID" id="55606472"/>
<protein>
    <submittedName>
        <fullName evidence="1">Uncharacterized protein</fullName>
    </submittedName>
</protein>
<name>A0A2I6PI87_9CAUD</name>
<organism evidence="1 2">
    <name type="scientific">Pseudomonas phage PMBT14</name>
    <dbReference type="NCBI Taxonomy" id="2059855"/>
    <lineage>
        <taxon>Viruses</taxon>
        <taxon>Duplodnaviria</taxon>
        <taxon>Heunggongvirae</taxon>
        <taxon>Uroviricota</taxon>
        <taxon>Caudoviricetes</taxon>
        <taxon>Knuthellervirus</taxon>
        <taxon>Knuthellervirus PMBT14</taxon>
    </lineage>
</organism>
<evidence type="ECO:0000313" key="1">
    <source>
        <dbReference type="EMBL" id="AUM59770.1"/>
    </source>
</evidence>
<sequence length="57" mass="6454">MPDLISISEVAKEMGWSYHTTRNRLAANEKTKPLGQKVGHSVCYQREVLEVLRGPTK</sequence>